<dbReference type="EMBL" id="JAWQEG010000542">
    <property type="protein sequence ID" value="KAK3888590.1"/>
    <property type="molecule type" value="Genomic_DNA"/>
</dbReference>
<feature type="region of interest" description="Disordered" evidence="1">
    <location>
        <begin position="1"/>
        <end position="54"/>
    </location>
</feature>
<dbReference type="InterPro" id="IPR013083">
    <property type="entry name" value="Znf_RING/FYVE/PHD"/>
</dbReference>
<gene>
    <name evidence="2" type="ORF">Pcinc_007316</name>
</gene>
<feature type="compositionally biased region" description="Polar residues" evidence="1">
    <location>
        <begin position="45"/>
        <end position="54"/>
    </location>
</feature>
<evidence type="ECO:0000313" key="3">
    <source>
        <dbReference type="Proteomes" id="UP001286313"/>
    </source>
</evidence>
<name>A0AAE1GB22_PETCI</name>
<protein>
    <submittedName>
        <fullName evidence="2">Uncharacterized protein</fullName>
    </submittedName>
</protein>
<dbReference type="Gene3D" id="3.30.40.10">
    <property type="entry name" value="Zinc/RING finger domain, C3HC4 (zinc finger)"/>
    <property type="match status" value="1"/>
</dbReference>
<sequence length="304" mass="34315">MAANNSNPNNPTTNDEAVINEVIKTKTKRRGRRAADPNKEDNKGDSNVNKQGQDVNVDDQCGNCKSKVKDTDKAVACEICEVWFHTKYEEIPDEVYEFMVKGNQLFWCCTHCRFGCVKLHNRMGKIEKSQTEIVKRQVSLEAMVSGVKEEICKGQDRNKEIDQQQNQLSSMQQALSHTVQEVKDSLMANQGTHKELEERLGHMEAKSVKVCETVEKNEENTQELQGKVGVLEAKMLNVEEKSVQHDNCPEHGRVGNGPQPVAVGAVLRTDTVLTEIYDMKRRECNLYERGESQSEWSGGEVEAE</sequence>
<dbReference type="InterPro" id="IPR011011">
    <property type="entry name" value="Znf_FYVE_PHD"/>
</dbReference>
<dbReference type="AlphaFoldDB" id="A0AAE1GB22"/>
<proteinExistence type="predicted"/>
<dbReference type="SUPFAM" id="SSF57903">
    <property type="entry name" value="FYVE/PHD zinc finger"/>
    <property type="match status" value="1"/>
</dbReference>
<accession>A0AAE1GB22</accession>
<dbReference type="Proteomes" id="UP001286313">
    <property type="component" value="Unassembled WGS sequence"/>
</dbReference>
<organism evidence="2 3">
    <name type="scientific">Petrolisthes cinctipes</name>
    <name type="common">Flat porcelain crab</name>
    <dbReference type="NCBI Taxonomy" id="88211"/>
    <lineage>
        <taxon>Eukaryota</taxon>
        <taxon>Metazoa</taxon>
        <taxon>Ecdysozoa</taxon>
        <taxon>Arthropoda</taxon>
        <taxon>Crustacea</taxon>
        <taxon>Multicrustacea</taxon>
        <taxon>Malacostraca</taxon>
        <taxon>Eumalacostraca</taxon>
        <taxon>Eucarida</taxon>
        <taxon>Decapoda</taxon>
        <taxon>Pleocyemata</taxon>
        <taxon>Anomura</taxon>
        <taxon>Galatheoidea</taxon>
        <taxon>Porcellanidae</taxon>
        <taxon>Petrolisthes</taxon>
    </lineage>
</organism>
<feature type="compositionally biased region" description="Basic and acidic residues" evidence="1">
    <location>
        <begin position="33"/>
        <end position="44"/>
    </location>
</feature>
<evidence type="ECO:0000256" key="1">
    <source>
        <dbReference type="SAM" id="MobiDB-lite"/>
    </source>
</evidence>
<keyword evidence="3" id="KW-1185">Reference proteome</keyword>
<feature type="compositionally biased region" description="Low complexity" evidence="1">
    <location>
        <begin position="1"/>
        <end position="14"/>
    </location>
</feature>
<reference evidence="2" key="1">
    <citation type="submission" date="2023-10" db="EMBL/GenBank/DDBJ databases">
        <title>Genome assemblies of two species of porcelain crab, Petrolisthes cinctipes and Petrolisthes manimaculis (Anomura: Porcellanidae).</title>
        <authorList>
            <person name="Angst P."/>
        </authorList>
    </citation>
    <scope>NUCLEOTIDE SEQUENCE</scope>
    <source>
        <strain evidence="2">PB745_01</strain>
        <tissue evidence="2">Gill</tissue>
    </source>
</reference>
<evidence type="ECO:0000313" key="2">
    <source>
        <dbReference type="EMBL" id="KAK3888590.1"/>
    </source>
</evidence>
<comment type="caution">
    <text evidence="2">The sequence shown here is derived from an EMBL/GenBank/DDBJ whole genome shotgun (WGS) entry which is preliminary data.</text>
</comment>